<gene>
    <name evidence="2" type="ORF">GOODEAATRI_009758</name>
</gene>
<evidence type="ECO:0000256" key="1">
    <source>
        <dbReference type="SAM" id="MobiDB-lite"/>
    </source>
</evidence>
<evidence type="ECO:0000313" key="3">
    <source>
        <dbReference type="Proteomes" id="UP001476798"/>
    </source>
</evidence>
<feature type="region of interest" description="Disordered" evidence="1">
    <location>
        <begin position="51"/>
        <end position="129"/>
    </location>
</feature>
<dbReference type="Proteomes" id="UP001476798">
    <property type="component" value="Unassembled WGS sequence"/>
</dbReference>
<proteinExistence type="predicted"/>
<feature type="region of interest" description="Disordered" evidence="1">
    <location>
        <begin position="155"/>
        <end position="178"/>
    </location>
</feature>
<feature type="non-terminal residue" evidence="2">
    <location>
        <position position="1"/>
    </location>
</feature>
<feature type="compositionally biased region" description="Basic and acidic residues" evidence="1">
    <location>
        <begin position="156"/>
        <end position="165"/>
    </location>
</feature>
<organism evidence="2 3">
    <name type="scientific">Goodea atripinnis</name>
    <dbReference type="NCBI Taxonomy" id="208336"/>
    <lineage>
        <taxon>Eukaryota</taxon>
        <taxon>Metazoa</taxon>
        <taxon>Chordata</taxon>
        <taxon>Craniata</taxon>
        <taxon>Vertebrata</taxon>
        <taxon>Euteleostomi</taxon>
        <taxon>Actinopterygii</taxon>
        <taxon>Neopterygii</taxon>
        <taxon>Teleostei</taxon>
        <taxon>Neoteleostei</taxon>
        <taxon>Acanthomorphata</taxon>
        <taxon>Ovalentaria</taxon>
        <taxon>Atherinomorphae</taxon>
        <taxon>Cyprinodontiformes</taxon>
        <taxon>Goodeidae</taxon>
        <taxon>Goodea</taxon>
    </lineage>
</organism>
<dbReference type="EMBL" id="JAHRIO010090516">
    <property type="protein sequence ID" value="MEQ2187926.1"/>
    <property type="molecule type" value="Genomic_DNA"/>
</dbReference>
<feature type="region of interest" description="Disordered" evidence="1">
    <location>
        <begin position="1"/>
        <end position="24"/>
    </location>
</feature>
<feature type="compositionally biased region" description="Basic and acidic residues" evidence="1">
    <location>
        <begin position="117"/>
        <end position="129"/>
    </location>
</feature>
<feature type="compositionally biased region" description="Low complexity" evidence="1">
    <location>
        <begin position="166"/>
        <end position="178"/>
    </location>
</feature>
<sequence>KLLSTLFPLRPHPPVATSTSQSSSCYSTAADALVALVDAAAYVPQMDVGKVKESKLERDDEISSSAASRRGPILPEQQQQQQQQQEAERRSLHSPYSTMSLPGGKPHPVYGEGHGVGGKEKGPQTKSRIEEELRTHGKTTITAANFIDVIITRQIASDKESRERGSQSSDSSSSCECL</sequence>
<protein>
    <submittedName>
        <fullName evidence="2">Uncharacterized protein</fullName>
    </submittedName>
</protein>
<reference evidence="2 3" key="1">
    <citation type="submission" date="2021-06" db="EMBL/GenBank/DDBJ databases">
        <authorList>
            <person name="Palmer J.M."/>
        </authorList>
    </citation>
    <scope>NUCLEOTIDE SEQUENCE [LARGE SCALE GENOMIC DNA]</scope>
    <source>
        <strain evidence="2 3">GA_2019</strain>
        <tissue evidence="2">Muscle</tissue>
    </source>
</reference>
<comment type="caution">
    <text evidence="2">The sequence shown here is derived from an EMBL/GenBank/DDBJ whole genome shotgun (WGS) entry which is preliminary data.</text>
</comment>
<evidence type="ECO:0000313" key="2">
    <source>
        <dbReference type="EMBL" id="MEQ2187926.1"/>
    </source>
</evidence>
<name>A0ABV0PX57_9TELE</name>
<keyword evidence="3" id="KW-1185">Reference proteome</keyword>
<accession>A0ABV0PX57</accession>